<feature type="signal peptide" evidence="1">
    <location>
        <begin position="1"/>
        <end position="21"/>
    </location>
</feature>
<evidence type="ECO:0000256" key="1">
    <source>
        <dbReference type="SAM" id="SignalP"/>
    </source>
</evidence>
<keyword evidence="3" id="KW-1185">Reference proteome</keyword>
<name>A0A4D6MTM9_VIGUN</name>
<evidence type="ECO:0000313" key="3">
    <source>
        <dbReference type="Proteomes" id="UP000501690"/>
    </source>
</evidence>
<evidence type="ECO:0008006" key="4">
    <source>
        <dbReference type="Google" id="ProtNLM"/>
    </source>
</evidence>
<dbReference type="EMBL" id="CP039352">
    <property type="protein sequence ID" value="QCE04783.1"/>
    <property type="molecule type" value="Genomic_DNA"/>
</dbReference>
<dbReference type="AlphaFoldDB" id="A0A4D6MTM9"/>
<protein>
    <recommendedName>
        <fullName evidence="4">Secreted protein</fullName>
    </recommendedName>
</protein>
<feature type="chain" id="PRO_5020025988" description="Secreted protein" evidence="1">
    <location>
        <begin position="22"/>
        <end position="101"/>
    </location>
</feature>
<organism evidence="2 3">
    <name type="scientific">Vigna unguiculata</name>
    <name type="common">Cowpea</name>
    <dbReference type="NCBI Taxonomy" id="3917"/>
    <lineage>
        <taxon>Eukaryota</taxon>
        <taxon>Viridiplantae</taxon>
        <taxon>Streptophyta</taxon>
        <taxon>Embryophyta</taxon>
        <taxon>Tracheophyta</taxon>
        <taxon>Spermatophyta</taxon>
        <taxon>Magnoliopsida</taxon>
        <taxon>eudicotyledons</taxon>
        <taxon>Gunneridae</taxon>
        <taxon>Pentapetalae</taxon>
        <taxon>rosids</taxon>
        <taxon>fabids</taxon>
        <taxon>Fabales</taxon>
        <taxon>Fabaceae</taxon>
        <taxon>Papilionoideae</taxon>
        <taxon>50 kb inversion clade</taxon>
        <taxon>NPAAA clade</taxon>
        <taxon>indigoferoid/millettioid clade</taxon>
        <taxon>Phaseoleae</taxon>
        <taxon>Vigna</taxon>
    </lineage>
</organism>
<dbReference type="Proteomes" id="UP000501690">
    <property type="component" value="Linkage Group LG8"/>
</dbReference>
<gene>
    <name evidence="2" type="ORF">DEO72_LG8g2823</name>
</gene>
<sequence length="101" mass="11007">MFFLLQLVFVVSVRVHRSNLAFILCNCSKLLSMLLELLGSLPWVPVLSTSICPGEICYARLSKLLAQTGSSRLSENDSNSPPLVLSARLSEGLSLERDGLA</sequence>
<reference evidence="2 3" key="1">
    <citation type="submission" date="2019-04" db="EMBL/GenBank/DDBJ databases">
        <title>An improved genome assembly and genetic linkage map for asparagus bean, Vigna unguiculata ssp. sesquipedialis.</title>
        <authorList>
            <person name="Xia Q."/>
            <person name="Zhang R."/>
            <person name="Dong Y."/>
        </authorList>
    </citation>
    <scope>NUCLEOTIDE SEQUENCE [LARGE SCALE GENOMIC DNA]</scope>
    <source>
        <tissue evidence="2">Leaf</tissue>
    </source>
</reference>
<accession>A0A4D6MTM9</accession>
<evidence type="ECO:0000313" key="2">
    <source>
        <dbReference type="EMBL" id="QCE04783.1"/>
    </source>
</evidence>
<proteinExistence type="predicted"/>
<keyword evidence="1" id="KW-0732">Signal</keyword>